<reference evidence="1 2" key="1">
    <citation type="journal article" date="2016" name="Nat. Commun.">
        <title>Ectomycorrhizal ecology is imprinted in the genome of the dominant symbiotic fungus Cenococcum geophilum.</title>
        <authorList>
            <consortium name="DOE Joint Genome Institute"/>
            <person name="Peter M."/>
            <person name="Kohler A."/>
            <person name="Ohm R.A."/>
            <person name="Kuo A."/>
            <person name="Krutzmann J."/>
            <person name="Morin E."/>
            <person name="Arend M."/>
            <person name="Barry K.W."/>
            <person name="Binder M."/>
            <person name="Choi C."/>
            <person name="Clum A."/>
            <person name="Copeland A."/>
            <person name="Grisel N."/>
            <person name="Haridas S."/>
            <person name="Kipfer T."/>
            <person name="LaButti K."/>
            <person name="Lindquist E."/>
            <person name="Lipzen A."/>
            <person name="Maire R."/>
            <person name="Meier B."/>
            <person name="Mihaltcheva S."/>
            <person name="Molinier V."/>
            <person name="Murat C."/>
            <person name="Poggeler S."/>
            <person name="Quandt C.A."/>
            <person name="Sperisen C."/>
            <person name="Tritt A."/>
            <person name="Tisserant E."/>
            <person name="Crous P.W."/>
            <person name="Henrissat B."/>
            <person name="Nehls U."/>
            <person name="Egli S."/>
            <person name="Spatafora J.W."/>
            <person name="Grigoriev I.V."/>
            <person name="Martin F.M."/>
        </authorList>
    </citation>
    <scope>NUCLEOTIDE SEQUENCE [LARGE SCALE GENOMIC DNA]</scope>
    <source>
        <strain evidence="1 2">CBS 459.81</strain>
    </source>
</reference>
<evidence type="ECO:0000313" key="1">
    <source>
        <dbReference type="EMBL" id="OCK77736.1"/>
    </source>
</evidence>
<proteinExistence type="predicted"/>
<dbReference type="AlphaFoldDB" id="A0A8E2E5G0"/>
<dbReference type="Proteomes" id="UP000250266">
    <property type="component" value="Unassembled WGS sequence"/>
</dbReference>
<organism evidence="1 2">
    <name type="scientific">Lepidopterella palustris CBS 459.81</name>
    <dbReference type="NCBI Taxonomy" id="1314670"/>
    <lineage>
        <taxon>Eukaryota</taxon>
        <taxon>Fungi</taxon>
        <taxon>Dikarya</taxon>
        <taxon>Ascomycota</taxon>
        <taxon>Pezizomycotina</taxon>
        <taxon>Dothideomycetes</taxon>
        <taxon>Pleosporomycetidae</taxon>
        <taxon>Mytilinidiales</taxon>
        <taxon>Argynnaceae</taxon>
        <taxon>Lepidopterella</taxon>
    </lineage>
</organism>
<evidence type="ECO:0000313" key="2">
    <source>
        <dbReference type="Proteomes" id="UP000250266"/>
    </source>
</evidence>
<gene>
    <name evidence="1" type="ORF">K432DRAFT_112930</name>
</gene>
<accession>A0A8E2E5G0</accession>
<protein>
    <submittedName>
        <fullName evidence="1">Uncharacterized protein</fullName>
    </submittedName>
</protein>
<dbReference type="EMBL" id="KV745104">
    <property type="protein sequence ID" value="OCK77736.1"/>
    <property type="molecule type" value="Genomic_DNA"/>
</dbReference>
<name>A0A8E2E5G0_9PEZI</name>
<keyword evidence="2" id="KW-1185">Reference proteome</keyword>
<sequence length="81" mass="9039">MRAKLAANVNLNVVMTPVWIVLSLQWQPTSNSGHLSASQHHLCCCAILLRSRLILPFVSYVHGMNWVRLPVYVNVDLPSAS</sequence>